<evidence type="ECO:0000256" key="1">
    <source>
        <dbReference type="SAM" id="Coils"/>
    </source>
</evidence>
<keyword evidence="4" id="KW-1185">Reference proteome</keyword>
<name>Q23KH4_TETTS</name>
<dbReference type="RefSeq" id="XP_001017114.2">
    <property type="nucleotide sequence ID" value="XM_001017114.2"/>
</dbReference>
<dbReference type="AlphaFoldDB" id="Q23KH4"/>
<proteinExistence type="predicted"/>
<feature type="coiled-coil region" evidence="1">
    <location>
        <begin position="717"/>
        <end position="824"/>
    </location>
</feature>
<dbReference type="GeneID" id="7844587"/>
<sequence>MQNSYDINQKNVTTQLKDANQIKVLGQSNYQIQQLNKQLIKDSNLAQYGSIQSQIYNNPINNQNQKIIIQQQVLRNTNIVPQFIQNTQQFQNIMQKNINMLKKFEMETQVQDQTETIKHKNDNIVQMNENTIKKAKQGSLSSDYSYTDIKKDATKILENKAYSQGSPLKVQNLNQLSEDNKNEMSQNDTNINQAQSDNDQKQIDNQKLFNVLEIVEKNKEIFEKVQLLTQEIERLKNLIIEYEEDNKQLQEKNDLLQKNNKQLTENQQAIEQDIQKKQQSLEQSEQRRKELHSALENLQLQIKELNKQKENAATINLENEIKINQLLEENQRVQTINDSLFQEKLNFQEEIAKKTLSQNLQLQQIEDLTKEIRQRNEMIKQLESDKISMNQQSKQLEIMHLQSTIETEKLGIDLLEGRNQIEQLQQTNSELQLSIEQLNDKNFDLQNSKEVIINELNVTRETFLQIKSDLTNQISQLQEENRNKNLTIDSLKMENQAFNKQVKDQQLQIQQMNKKITEQEELLQKYQLQIATLNVQVQKEKDNYQLEMQKQQLFQSQVQELAEVNQQLQAKVKDFQSKYQEQILKIQQLELVIQQKNSQISSQLEQIKENQVLYNNLLKNNQEILMFNEELQKNDASKQTIDELNKEKLELIGKINLILSENERVVKVNEKLEKQLQYKTEEIDIKKKLLLQFQKENESFRSQINSLPQADRVETLLDTQKSQNQILMQRLSEKEKEIQIINMEFEQMRIKLLQYQQKEQLLNSEDASQMQLNHFKQKIQAFSSNNDKLQNENQQLYELLKLRKQEIQILNEKLDKRNKNTIQETTNTQQSNESKI</sequence>
<feature type="region of interest" description="Disordered" evidence="2">
    <location>
        <begin position="180"/>
        <end position="201"/>
    </location>
</feature>
<keyword evidence="1" id="KW-0175">Coiled coil</keyword>
<gene>
    <name evidence="3" type="ORF">TTHERM_00193610</name>
</gene>
<dbReference type="KEGG" id="tet:TTHERM_00193610"/>
<feature type="coiled-coil region" evidence="1">
    <location>
        <begin position="218"/>
        <end position="689"/>
    </location>
</feature>
<evidence type="ECO:0000313" key="4">
    <source>
        <dbReference type="Proteomes" id="UP000009168"/>
    </source>
</evidence>
<evidence type="ECO:0000256" key="2">
    <source>
        <dbReference type="SAM" id="MobiDB-lite"/>
    </source>
</evidence>
<feature type="compositionally biased region" description="Polar residues" evidence="2">
    <location>
        <begin position="180"/>
        <end position="197"/>
    </location>
</feature>
<dbReference type="EMBL" id="GG662673">
    <property type="protein sequence ID" value="EAR96869.2"/>
    <property type="molecule type" value="Genomic_DNA"/>
</dbReference>
<accession>Q23KH4</accession>
<evidence type="ECO:0000313" key="3">
    <source>
        <dbReference type="EMBL" id="EAR96869.2"/>
    </source>
</evidence>
<protein>
    <submittedName>
        <fullName evidence="3">Uncharacterized protein</fullName>
    </submittedName>
</protein>
<dbReference type="InParanoid" id="Q23KH4"/>
<reference evidence="4" key="1">
    <citation type="journal article" date="2006" name="PLoS Biol.">
        <title>Macronuclear genome sequence of the ciliate Tetrahymena thermophila, a model eukaryote.</title>
        <authorList>
            <person name="Eisen J.A."/>
            <person name="Coyne R.S."/>
            <person name="Wu M."/>
            <person name="Wu D."/>
            <person name="Thiagarajan M."/>
            <person name="Wortman J.R."/>
            <person name="Badger J.H."/>
            <person name="Ren Q."/>
            <person name="Amedeo P."/>
            <person name="Jones K.M."/>
            <person name="Tallon L.J."/>
            <person name="Delcher A.L."/>
            <person name="Salzberg S.L."/>
            <person name="Silva J.C."/>
            <person name="Haas B.J."/>
            <person name="Majoros W.H."/>
            <person name="Farzad M."/>
            <person name="Carlton J.M."/>
            <person name="Smith R.K. Jr."/>
            <person name="Garg J."/>
            <person name="Pearlman R.E."/>
            <person name="Karrer K.M."/>
            <person name="Sun L."/>
            <person name="Manning G."/>
            <person name="Elde N.C."/>
            <person name="Turkewitz A.P."/>
            <person name="Asai D.J."/>
            <person name="Wilkes D.E."/>
            <person name="Wang Y."/>
            <person name="Cai H."/>
            <person name="Collins K."/>
            <person name="Stewart B.A."/>
            <person name="Lee S.R."/>
            <person name="Wilamowska K."/>
            <person name="Weinberg Z."/>
            <person name="Ruzzo W.L."/>
            <person name="Wloga D."/>
            <person name="Gaertig J."/>
            <person name="Frankel J."/>
            <person name="Tsao C.-C."/>
            <person name="Gorovsky M.A."/>
            <person name="Keeling P.J."/>
            <person name="Waller R.F."/>
            <person name="Patron N.J."/>
            <person name="Cherry J.M."/>
            <person name="Stover N.A."/>
            <person name="Krieger C.J."/>
            <person name="del Toro C."/>
            <person name="Ryder H.F."/>
            <person name="Williamson S.C."/>
            <person name="Barbeau R.A."/>
            <person name="Hamilton E.P."/>
            <person name="Orias E."/>
        </authorList>
    </citation>
    <scope>NUCLEOTIDE SEQUENCE [LARGE SCALE GENOMIC DNA]</scope>
    <source>
        <strain evidence="4">SB210</strain>
    </source>
</reference>
<dbReference type="HOGENOM" id="CLU_379260_0_0_1"/>
<organism evidence="3 4">
    <name type="scientific">Tetrahymena thermophila (strain SB210)</name>
    <dbReference type="NCBI Taxonomy" id="312017"/>
    <lineage>
        <taxon>Eukaryota</taxon>
        <taxon>Sar</taxon>
        <taxon>Alveolata</taxon>
        <taxon>Ciliophora</taxon>
        <taxon>Intramacronucleata</taxon>
        <taxon>Oligohymenophorea</taxon>
        <taxon>Hymenostomatida</taxon>
        <taxon>Tetrahymenina</taxon>
        <taxon>Tetrahymenidae</taxon>
        <taxon>Tetrahymena</taxon>
    </lineage>
</organism>
<dbReference type="Proteomes" id="UP000009168">
    <property type="component" value="Unassembled WGS sequence"/>
</dbReference>